<accession>A0A3A3FZC9</accession>
<evidence type="ECO:0000313" key="1">
    <source>
        <dbReference type="EMBL" id="RJG01568.1"/>
    </source>
</evidence>
<comment type="caution">
    <text evidence="1">The sequence shown here is derived from an EMBL/GenBank/DDBJ whole genome shotgun (WGS) entry which is preliminary data.</text>
</comment>
<dbReference type="AlphaFoldDB" id="A0A3A3FZC9"/>
<dbReference type="PROSITE" id="PS51318">
    <property type="entry name" value="TAT"/>
    <property type="match status" value="1"/>
</dbReference>
<keyword evidence="2" id="KW-1185">Reference proteome</keyword>
<proteinExistence type="predicted"/>
<name>A0A3A3FZC9_9BURK</name>
<dbReference type="Gene3D" id="2.160.20.10">
    <property type="entry name" value="Single-stranded right-handed beta-helix, Pectin lyase-like"/>
    <property type="match status" value="1"/>
</dbReference>
<dbReference type="InterPro" id="IPR011050">
    <property type="entry name" value="Pectin_lyase_fold/virulence"/>
</dbReference>
<gene>
    <name evidence="1" type="ORF">D3878_08195</name>
</gene>
<dbReference type="EMBL" id="QYUQ01000002">
    <property type="protein sequence ID" value="RJG01568.1"/>
    <property type="molecule type" value="Genomic_DNA"/>
</dbReference>
<dbReference type="InterPro" id="IPR012334">
    <property type="entry name" value="Pectin_lyas_fold"/>
</dbReference>
<dbReference type="InterPro" id="IPR006311">
    <property type="entry name" value="TAT_signal"/>
</dbReference>
<organism evidence="1 2">
    <name type="scientific">Noviherbaspirillum sedimenti</name>
    <dbReference type="NCBI Taxonomy" id="2320865"/>
    <lineage>
        <taxon>Bacteria</taxon>
        <taxon>Pseudomonadati</taxon>
        <taxon>Pseudomonadota</taxon>
        <taxon>Betaproteobacteria</taxon>
        <taxon>Burkholderiales</taxon>
        <taxon>Oxalobacteraceae</taxon>
        <taxon>Noviherbaspirillum</taxon>
    </lineage>
</organism>
<dbReference type="SUPFAM" id="SSF51126">
    <property type="entry name" value="Pectin lyase-like"/>
    <property type="match status" value="1"/>
</dbReference>
<protein>
    <submittedName>
        <fullName evidence="1">Right-handed parallel beta-helix repeat-containing protein</fullName>
    </submittedName>
</protein>
<reference evidence="2" key="1">
    <citation type="submission" date="2018-09" db="EMBL/GenBank/DDBJ databases">
        <authorList>
            <person name="Zhu H."/>
        </authorList>
    </citation>
    <scope>NUCLEOTIDE SEQUENCE [LARGE SCALE GENOMIC DNA]</scope>
    <source>
        <strain evidence="2">K1S02-23</strain>
    </source>
</reference>
<dbReference type="RefSeq" id="WP_119785016.1">
    <property type="nucleotide sequence ID" value="NZ_QYUQ01000002.1"/>
</dbReference>
<dbReference type="OrthoDB" id="5496540at2"/>
<dbReference type="Proteomes" id="UP000266327">
    <property type="component" value="Unassembled WGS sequence"/>
</dbReference>
<evidence type="ECO:0000313" key="2">
    <source>
        <dbReference type="Proteomes" id="UP000266327"/>
    </source>
</evidence>
<sequence length="505" mass="53480">MSAAPFITRKSFLWSAAATLALLALALALALALLVERLEIAPRSLGPYLERRAEGHNPLIAGFGSWAGRTLVALDRGDQLPFALPALTLGAQPVPAATVNAAIPQAVQARQVVFVDSAAAARTAIQAARPGNVITFLPGSYHFSDRTIVASQPGSSAMPITVRAQQPGTVTLLFGLSEGFKVSAPYWVFENLTIQGVCRQHGDCEHAFHVVSQASHFIARNNVITDFNAHFKINGEGNIYPDHGVIEANTLSNASVRQTANPVTPIDLVGASDWRIRGNLISDFIKGEGNRVSYGAFAKGAGSGNRFERNIILCERALRGAPGQRVGLSLGGGGTGSDYCRDRRCLTEHDGGSIDGNLIASCSDDGIYLNRASASKVAHNTLLDTAGITVRFAVSSADIEGNLVDGLIRSRDDGVVRAVDNLTGAMAASYLGWHTARALYRQPATLDLAWRTAPPRRDAGKTQASDLCGRNRPAQPVYGAFEDFADCLGFPGAARTIAPLAVGMR</sequence>